<keyword evidence="4" id="KW-1185">Reference proteome</keyword>
<gene>
    <name evidence="3" type="ORF">MAMT_02146</name>
</gene>
<dbReference type="Pfam" id="PF09836">
    <property type="entry name" value="DUF2063"/>
    <property type="match status" value="1"/>
</dbReference>
<reference evidence="3 4" key="1">
    <citation type="submission" date="2019-09" db="EMBL/GenBank/DDBJ databases">
        <authorList>
            <person name="Cremers G."/>
        </authorList>
    </citation>
    <scope>NUCLEOTIDE SEQUENCE [LARGE SCALE GENOMIC DNA]</scope>
    <source>
        <strain evidence="3">4A</strain>
    </source>
</reference>
<evidence type="ECO:0000313" key="4">
    <source>
        <dbReference type="Proteomes" id="UP000334923"/>
    </source>
</evidence>
<proteinExistence type="predicted"/>
<evidence type="ECO:0000256" key="1">
    <source>
        <dbReference type="SAM" id="MobiDB-lite"/>
    </source>
</evidence>
<feature type="domain" description="Putative DNA-binding" evidence="2">
    <location>
        <begin position="65"/>
        <end position="142"/>
    </location>
</feature>
<sequence>MKPEKRIASLPRSLRPSPEAGSPKADSVEGLRALQRLFYSCITRPPGPKDGGKTKGDPGEGTAGLAAELIRPSATLNPFDRLEIYHRQYWLRLREALSEDFPGLETLLGSERFFGLLEAYLLRYPPTSPMLRELGSRLPRFLREEPDRAAPYPHQLLLDLARFEWAKILSFYAPEQPLPQKEERTTPQTRLFLQPHLVLLDLRYPVDRWTPETRLPSAPAEGASAGRLRPTRSGESAISPERRRIVLHRQGRTVYHKILPREAFFLLRSFSKGSSLLQACNRTAEKFPDLPPGHYEEWFREWASLGWLTVQPRSRSRSAGRSS</sequence>
<feature type="region of interest" description="Disordered" evidence="1">
    <location>
        <begin position="1"/>
        <end position="29"/>
    </location>
</feature>
<accession>A0A5E6MQ11</accession>
<dbReference type="EMBL" id="CABFVA020000120">
    <property type="protein sequence ID" value="VVM08149.1"/>
    <property type="molecule type" value="Genomic_DNA"/>
</dbReference>
<evidence type="ECO:0000313" key="3">
    <source>
        <dbReference type="EMBL" id="VVM08149.1"/>
    </source>
</evidence>
<evidence type="ECO:0000259" key="2">
    <source>
        <dbReference type="Pfam" id="PF09836"/>
    </source>
</evidence>
<feature type="region of interest" description="Disordered" evidence="1">
    <location>
        <begin position="213"/>
        <end position="236"/>
    </location>
</feature>
<name>A0A5E6MQ11_9BACT</name>
<dbReference type="Gene3D" id="1.10.150.690">
    <property type="entry name" value="DUF2063"/>
    <property type="match status" value="1"/>
</dbReference>
<dbReference type="AlphaFoldDB" id="A0A5E6MQ11"/>
<dbReference type="InterPro" id="IPR044922">
    <property type="entry name" value="DUF2063_N_sf"/>
</dbReference>
<dbReference type="Proteomes" id="UP000334923">
    <property type="component" value="Unassembled WGS sequence"/>
</dbReference>
<feature type="region of interest" description="Disordered" evidence="1">
    <location>
        <begin position="42"/>
        <end position="63"/>
    </location>
</feature>
<protein>
    <recommendedName>
        <fullName evidence="2">Putative DNA-binding domain-containing protein</fullName>
    </recommendedName>
</protein>
<dbReference type="RefSeq" id="WP_178087081.1">
    <property type="nucleotide sequence ID" value="NZ_CABFVA020000120.1"/>
</dbReference>
<dbReference type="InterPro" id="IPR018640">
    <property type="entry name" value="DUF2063"/>
</dbReference>
<organism evidence="3 4">
    <name type="scientific">Methylacidimicrobium tartarophylax</name>
    <dbReference type="NCBI Taxonomy" id="1041768"/>
    <lineage>
        <taxon>Bacteria</taxon>
        <taxon>Pseudomonadati</taxon>
        <taxon>Verrucomicrobiota</taxon>
        <taxon>Methylacidimicrobium</taxon>
    </lineage>
</organism>